<evidence type="ECO:0000256" key="14">
    <source>
        <dbReference type="ARBA" id="ARBA00022807"/>
    </source>
</evidence>
<keyword evidence="17" id="KW-1133">Transmembrane helix</keyword>
<comment type="function">
    <text evidence="3">Replicates the viral genome.</text>
</comment>
<dbReference type="GO" id="GO:0039694">
    <property type="term" value="P:viral RNA genome replication"/>
    <property type="evidence" value="ECO:0007669"/>
    <property type="project" value="InterPro"/>
</dbReference>
<evidence type="ECO:0000313" key="25">
    <source>
        <dbReference type="EMBL" id="AJA37613.1"/>
    </source>
</evidence>
<dbReference type="GO" id="GO:0003723">
    <property type="term" value="F:RNA binding"/>
    <property type="evidence" value="ECO:0007669"/>
    <property type="project" value="InterPro"/>
</dbReference>
<keyword evidence="16" id="KW-0693">Viral RNA replication</keyword>
<feature type="domain" description="SF3 helicase" evidence="23">
    <location>
        <begin position="450"/>
        <end position="619"/>
    </location>
</feature>
<dbReference type="InterPro" id="IPR044067">
    <property type="entry name" value="PCV_3C_PRO"/>
</dbReference>
<dbReference type="InterPro" id="IPR043128">
    <property type="entry name" value="Rev_trsase/Diguanyl_cyclase"/>
</dbReference>
<dbReference type="GO" id="GO:0006508">
    <property type="term" value="P:proteolysis"/>
    <property type="evidence" value="ECO:0007669"/>
    <property type="project" value="UniProtKB-KW"/>
</dbReference>
<dbReference type="GO" id="GO:0003968">
    <property type="term" value="F:RNA-directed RNA polymerase activity"/>
    <property type="evidence" value="ECO:0007669"/>
    <property type="project" value="UniProtKB-KW"/>
</dbReference>
<keyword evidence="10" id="KW-0812">Transmembrane</keyword>
<keyword evidence="15" id="KW-0067">ATP-binding</keyword>
<evidence type="ECO:0000259" key="24">
    <source>
        <dbReference type="PROSITE" id="PS51874"/>
    </source>
</evidence>
<evidence type="ECO:0000256" key="18">
    <source>
        <dbReference type="ARBA" id="ARBA00023184"/>
    </source>
</evidence>
<dbReference type="InterPro" id="IPR009003">
    <property type="entry name" value="Peptidase_S1_PA"/>
</dbReference>
<dbReference type="Pfam" id="PF00910">
    <property type="entry name" value="RNA_helicase"/>
    <property type="match status" value="1"/>
</dbReference>
<evidence type="ECO:0000256" key="17">
    <source>
        <dbReference type="ARBA" id="ARBA00022989"/>
    </source>
</evidence>
<dbReference type="InterPro" id="IPR000605">
    <property type="entry name" value="Helicase_SF3_ssDNA/RNA_vir"/>
</dbReference>
<evidence type="ECO:0000256" key="15">
    <source>
        <dbReference type="ARBA" id="ARBA00022840"/>
    </source>
</evidence>
<feature type="domain" description="Peptidase C3" evidence="24">
    <location>
        <begin position="938"/>
        <end position="1142"/>
    </location>
</feature>
<dbReference type="Gene3D" id="3.30.70.270">
    <property type="match status" value="1"/>
</dbReference>
<keyword evidence="9" id="KW-0808">Transferase</keyword>
<keyword evidence="7" id="KW-0696">RNA-directed RNA polymerase</keyword>
<evidence type="ECO:0000256" key="11">
    <source>
        <dbReference type="ARBA" id="ARBA00022695"/>
    </source>
</evidence>
<dbReference type="PROSITE" id="PS50507">
    <property type="entry name" value="RDRP_SSRNA_POS"/>
    <property type="match status" value="1"/>
</dbReference>
<dbReference type="GO" id="GO:0004197">
    <property type="term" value="F:cysteine-type endopeptidase activity"/>
    <property type="evidence" value="ECO:0007669"/>
    <property type="project" value="InterPro"/>
</dbReference>
<comment type="subcellular location">
    <subcellularLocation>
        <location evidence="4">Host endoplasmic reticulum</location>
    </subcellularLocation>
    <subcellularLocation>
        <location evidence="5">Host membrane</location>
        <topology evidence="5">Single-pass membrane protein</topology>
    </subcellularLocation>
</comment>
<dbReference type="Gene3D" id="2.40.10.10">
    <property type="entry name" value="Trypsin-like serine proteases"/>
    <property type="match status" value="1"/>
</dbReference>
<dbReference type="GO" id="GO:0003724">
    <property type="term" value="F:RNA helicase activity"/>
    <property type="evidence" value="ECO:0007669"/>
    <property type="project" value="InterPro"/>
</dbReference>
<organism evidence="25">
    <name type="scientific">Squash mosaic virus</name>
    <dbReference type="NCBI Taxonomy" id="12263"/>
    <lineage>
        <taxon>Viruses</taxon>
        <taxon>Riboviria</taxon>
        <taxon>Orthornavirae</taxon>
        <taxon>Pisuviricota</taxon>
        <taxon>Pisoniviricetes</taxon>
        <taxon>Picornavirales</taxon>
        <taxon>Secoviridae</taxon>
        <taxon>Comovirinae</taxon>
        <taxon>Comovirus</taxon>
        <taxon>Comovirus cucurbitae</taxon>
    </lineage>
</organism>
<dbReference type="InterPro" id="IPR043502">
    <property type="entry name" value="DNA/RNA_pol_sf"/>
</dbReference>
<evidence type="ECO:0000256" key="13">
    <source>
        <dbReference type="ARBA" id="ARBA00022801"/>
    </source>
</evidence>
<name>A0A0A7RPE8_9SECO</name>
<comment type="function">
    <text evidence="2">Thiol protease that cleaves the RNA1 and RNA2 polyproteins.</text>
</comment>
<sequence length="1858" mass="209604">MNFTGNGSIASVHQVVHSEDVMFYLKAYTNMTTDNTGATLPRIVATLKEEQNRHVLYLSFYAYCLDFDAGLMEPHSVDVEDFVFEQFHDFVTAMLKGCHSLMPLRSYTKAILAERLQLAVNFVPEMNAELGGSGPVEAQMQGLRNIAANMLMWIPKKIGAIASWTVESIIGSFKEHFLKMINTHCPIVLSTFPWILKIWDRVTEWLTMAADDFAWLLASTKELMTWGMAIMALTTAMSLLDKLLMAVGAIAEPMNLSDICLRTGVVAACCYELTKQNGNCGAQLVSLFSGVANVVAGVLSAKFQNQPQTILQDSPIGLLETLAERLTSLCDVSLINLGKTCAAINQIATCANTIKGFVAKIFCTLTHYVWEALGIKTSFLRDATFVLGEDVDGWLQQISQCQNDFIVHASCSQDEFLKLQVLAEKGNNMRNKILQGVRLSPGIISLVTSGIAMLDKLRREACLQGNRTERKMPFTIFCQGTSRVGKTLLTSRIVKDFQAALGLAEDTVYSRNPAESYWSGYRRQPFVLIDDFGAVKTEPSCEAQLIPLVSSTPYPVPMAAIEEKGMMFDSQFIVCSTNFLEPSPEAKIRDDAAFRNRRHVLISVKIDNEKQYDSSDFTQNQIYEIMRYERETYVVEQRFTSYADLFVFLQNKYEAHNAEQSANIGSVVPYKGKQNLLILRGLLNLANVSNAGLLKAQARKLGQPEGFREYTHLFTIQHKGRFAHLGFADAYDSVVWYGEHPDVGRSEEMAKMTASHVIKAYKILIQGENLSLLIKNHLRYLVCPDNYDRDFNFTGGVGDTLLEQQLLPDMQALHTWERFVLCAMGYYMETQKMQPWYKTVTEKVFENLKAAYSREFGSWPTPLKAIVGIVLAALVGKGFWFAYKALTESGNGSSLVGAASVVLTSTTNAVAQSRKPNRFDVAQYRYRNVPLKRRQWADAQMSLDHSSVAIMSKCKANFEFGNTNVQIVLVPGRRFLGYAHFFKTIKHPITVKIVKDGRHFLHVYDPKGMTYFDDSEICVYHSASFEDIPHTTWDVFCWDWEKSLCKKFPADFLSCKYDRLTMSYEPTYAGINVETVFETLELRANGAVRKLPCFLKYEAPTVDRDCGSLIVAQVEGRYQIVGIHIGGDGRNGFAAPLPHIPQVADAQCTTKYFSFYPNEQEEETGVALVGQLKPEVWIPLPTKTSLVETEEEWHLGTKSDKVPSILSSEDPRIKQGGNEGYDPFRGGVTKYSQPMGHLCGETLGEVANEILEEWHDCLEPDEDFDDVDLEVAINGIDGLDYMDRIPLATSEGFPHILSREKGEKGKGRFVETVGGKCALIEGTSVYHAFEILQEQCKKEVPTLIGIECPKDEKLPLRKVYDTPKTRCFTILPMEYNLLVRMKFLKFVRFIMRNREKLACQVGINPYSMEWTRLAGSLLSVGQSILCCDYKSFDGLLSKQVMMVIATMINRLCGGSQESQTMRMNLLMACCSRYAISKNEVWRVECGIPSGFPLTVICNSIFNEILVRYCYRKILEKNNVPRPLHVNFPRMVKLVTYGDDNLISVSHVVAGVFNGRTLKAEMAQFGVTITDGIDKTSPTLEFRKLSNCDFLKRGFKLNGLIYDSPEEKSSLWAQLHYVNTTNLDKQEAYLVNLNNVLKELYMHSPEEMNALRRKALQLPWINKDDVLNGAQIKEFFAYQRQQLLPDNEDSLDMMLKPDLLGSLVPDVVLLDKGVQVSGRLKTINLKYTELSEKRDNEFWVIFNGHFPTNRLPEHCLNIKWEAGTGRGNLPTQTWISNNISRPNSEYNRKIRTAYAAGKVLCFCAWGDMIPVSIMLLLSSARNNWVPKGQTNEALTSFMEYAKSLKFLPRECEYAFTDTK</sequence>
<evidence type="ECO:0000256" key="3">
    <source>
        <dbReference type="ARBA" id="ARBA00003682"/>
    </source>
</evidence>
<keyword evidence="13" id="KW-0378">Hydrolase</keyword>
<keyword evidence="14" id="KW-0788">Thiol protease</keyword>
<dbReference type="SUPFAM" id="SSF50494">
    <property type="entry name" value="Trypsin-like serine proteases"/>
    <property type="match status" value="1"/>
</dbReference>
<evidence type="ECO:0000256" key="19">
    <source>
        <dbReference type="ARBA" id="ARBA00031919"/>
    </source>
</evidence>
<dbReference type="Pfam" id="PF00680">
    <property type="entry name" value="RdRP_1"/>
    <property type="match status" value="1"/>
</dbReference>
<dbReference type="GO" id="GO:0033644">
    <property type="term" value="C:host cell membrane"/>
    <property type="evidence" value="ECO:0007669"/>
    <property type="project" value="UniProtKB-SubCell"/>
</dbReference>
<comment type="function">
    <text evidence="1">Plays a role in RNA replication. It is covalently linked to the 5'terminus of both viral single-stranded RNA1 and RNA2 molecules.</text>
</comment>
<dbReference type="GO" id="GO:0005524">
    <property type="term" value="F:ATP binding"/>
    <property type="evidence" value="ECO:0007669"/>
    <property type="project" value="UniProtKB-KW"/>
</dbReference>
<dbReference type="GO" id="GO:0044165">
    <property type="term" value="C:host cell endoplasmic reticulum"/>
    <property type="evidence" value="ECO:0007669"/>
    <property type="project" value="UniProtKB-SubCell"/>
</dbReference>
<reference evidence="25" key="1">
    <citation type="journal article" date="2015" name="Genome Announc.">
        <title>Complete genome sequence of a novel genotype of squash mosaic virus infecting squash in Spain.</title>
        <authorList>
            <person name="Li R."/>
            <person name="Gao S."/>
            <person name="Berendsen S."/>
            <person name="Fei Z."/>
            <person name="Ling K.S."/>
        </authorList>
    </citation>
    <scope>NUCLEOTIDE SEQUENCE</scope>
    <source>
        <strain evidence="25">RZ</strain>
    </source>
</reference>
<accession>A0A0A7RPE8</accession>
<keyword evidence="11" id="KW-0548">Nucleotidyltransferase</keyword>
<evidence type="ECO:0000259" key="23">
    <source>
        <dbReference type="PROSITE" id="PS51218"/>
    </source>
</evidence>
<dbReference type="GO" id="GO:0044220">
    <property type="term" value="C:host cell perinuclear region of cytoplasm"/>
    <property type="evidence" value="ECO:0007669"/>
    <property type="project" value="UniProtKB-SubCell"/>
</dbReference>
<evidence type="ECO:0000256" key="6">
    <source>
        <dbReference type="ARBA" id="ARBA00020936"/>
    </source>
</evidence>
<feature type="domain" description="RdRp catalytic" evidence="22">
    <location>
        <begin position="1422"/>
        <end position="1552"/>
    </location>
</feature>
<evidence type="ECO:0000259" key="22">
    <source>
        <dbReference type="PROSITE" id="PS50507"/>
    </source>
</evidence>
<comment type="function">
    <text evidence="21">Down-regulates the RNA1 polyprotein processing and enhances trans-cleavage of RNA2 polyproteins. The protease cofactor and the putative helicase seem to target the replication complexes to ER membranes. Their physical association causes the membrane rearrangement of host ER that may result in formation of the small membranous vesicles that are the site of viral RNA synthesis.</text>
</comment>
<evidence type="ECO:0000256" key="10">
    <source>
        <dbReference type="ARBA" id="ARBA00022692"/>
    </source>
</evidence>
<evidence type="ECO:0000256" key="4">
    <source>
        <dbReference type="ARBA" id="ARBA00004354"/>
    </source>
</evidence>
<evidence type="ECO:0000256" key="9">
    <source>
        <dbReference type="ARBA" id="ARBA00022679"/>
    </source>
</evidence>
<keyword evidence="17" id="KW-0472">Membrane</keyword>
<proteinExistence type="predicted"/>
<evidence type="ECO:0000256" key="1">
    <source>
        <dbReference type="ARBA" id="ARBA00002583"/>
    </source>
</evidence>
<evidence type="ECO:0000256" key="2">
    <source>
        <dbReference type="ARBA" id="ARBA00003602"/>
    </source>
</evidence>
<evidence type="ECO:0000256" key="20">
    <source>
        <dbReference type="ARBA" id="ARBA00032135"/>
    </source>
</evidence>
<evidence type="ECO:0000256" key="8">
    <source>
        <dbReference type="ARBA" id="ARBA00022670"/>
    </source>
</evidence>
<evidence type="ECO:0000256" key="5">
    <source>
        <dbReference type="ARBA" id="ARBA00004379"/>
    </source>
</evidence>
<dbReference type="PROSITE" id="PS51218">
    <property type="entry name" value="SF3_HELICASE_2"/>
    <property type="match status" value="1"/>
</dbReference>
<dbReference type="InterPro" id="IPR007094">
    <property type="entry name" value="RNA-dir_pol_PSvirus"/>
</dbReference>
<dbReference type="EMBL" id="KP223323">
    <property type="protein sequence ID" value="AJA37613.1"/>
    <property type="molecule type" value="Genomic_RNA"/>
</dbReference>
<dbReference type="SUPFAM" id="SSF56672">
    <property type="entry name" value="DNA/RNA polymerases"/>
    <property type="match status" value="1"/>
</dbReference>
<dbReference type="InterPro" id="IPR001205">
    <property type="entry name" value="RNA-dir_pol_C"/>
</dbReference>
<dbReference type="GO" id="GO:0006351">
    <property type="term" value="P:DNA-templated transcription"/>
    <property type="evidence" value="ECO:0007669"/>
    <property type="project" value="InterPro"/>
</dbReference>
<protein>
    <recommendedName>
        <fullName evidence="6">RNA1 polyprotein</fullName>
    </recommendedName>
    <alternativeName>
        <fullName evidence="20">Genome polyprotein B</fullName>
    </alternativeName>
    <alternativeName>
        <fullName evidence="19">P1</fullName>
    </alternativeName>
</protein>
<keyword evidence="12" id="KW-0547">Nucleotide-binding</keyword>
<evidence type="ECO:0000256" key="7">
    <source>
        <dbReference type="ARBA" id="ARBA00022484"/>
    </source>
</evidence>
<keyword evidence="8" id="KW-0645">Protease</keyword>
<keyword evidence="18" id="KW-1038">Host endoplasmic reticulum</keyword>
<dbReference type="PROSITE" id="PS51874">
    <property type="entry name" value="PCV_3C_PRO"/>
    <property type="match status" value="1"/>
</dbReference>
<evidence type="ECO:0000256" key="16">
    <source>
        <dbReference type="ARBA" id="ARBA00022953"/>
    </source>
</evidence>
<evidence type="ECO:0000256" key="12">
    <source>
        <dbReference type="ARBA" id="ARBA00022741"/>
    </source>
</evidence>
<dbReference type="InterPro" id="IPR043504">
    <property type="entry name" value="Peptidase_S1_PA_chymotrypsin"/>
</dbReference>
<dbReference type="InterPro" id="IPR014759">
    <property type="entry name" value="Helicase_SF3_ssRNA_vir"/>
</dbReference>
<evidence type="ECO:0000256" key="21">
    <source>
        <dbReference type="ARBA" id="ARBA00045667"/>
    </source>
</evidence>